<dbReference type="EMBL" id="KK198754">
    <property type="protein sequence ID" value="KCW84371.1"/>
    <property type="molecule type" value="Genomic_DNA"/>
</dbReference>
<dbReference type="InterPro" id="IPR036322">
    <property type="entry name" value="WD40_repeat_dom_sf"/>
</dbReference>
<dbReference type="Gene3D" id="2.130.10.10">
    <property type="entry name" value="YVTN repeat-like/Quinoprotein amine dehydrogenase"/>
    <property type="match status" value="2"/>
</dbReference>
<dbReference type="PROSITE" id="PS50294">
    <property type="entry name" value="WD_REPEATS_REGION"/>
    <property type="match status" value="1"/>
</dbReference>
<dbReference type="InterPro" id="IPR051859">
    <property type="entry name" value="DCAF"/>
</dbReference>
<proteinExistence type="predicted"/>
<dbReference type="Gramene" id="KCW84371">
    <property type="protein sequence ID" value="KCW84371"/>
    <property type="gene ID" value="EUGRSUZ_B01223"/>
</dbReference>
<accession>A0A059D1T0</accession>
<dbReference type="PROSITE" id="PS50082">
    <property type="entry name" value="WD_REPEATS_2"/>
    <property type="match status" value="2"/>
</dbReference>
<dbReference type="InterPro" id="IPR001680">
    <property type="entry name" value="WD40_rpt"/>
</dbReference>
<dbReference type="Pfam" id="PF00400">
    <property type="entry name" value="WD40"/>
    <property type="match status" value="3"/>
</dbReference>
<sequence length="244" mass="28211">MDRYLLPPFPSAAPARTTDTCRMCRDGIRLSELLFAEIETNSARRRRRLRVWDRRCLFTTGQAAGVLTGHLEGITFIDSRGDGRYLISNGKDQSTKQWDIRKMTSTSPAFPSPRQRDFYWDYRLTDYPEEERNLKHPHDQSVATYKGHSVLYTLIRCYFSPAYSTGQKYIYTGSGDCIVYIYDLVSGHQVARLGHHDEPVRDCSWHPFYPLMVTSSWDGVIAKWELPGDRKEKSSSRPRQGKLS</sequence>
<reference evidence="2" key="1">
    <citation type="submission" date="2013-07" db="EMBL/GenBank/DDBJ databases">
        <title>The genome of Eucalyptus grandis.</title>
        <authorList>
            <person name="Schmutz J."/>
            <person name="Hayes R."/>
            <person name="Myburg A."/>
            <person name="Tuskan G."/>
            <person name="Grattapaglia D."/>
            <person name="Rokhsar D.S."/>
        </authorList>
    </citation>
    <scope>NUCLEOTIDE SEQUENCE</scope>
    <source>
        <tissue evidence="2">Leaf extractions</tissue>
    </source>
</reference>
<feature type="repeat" description="WD" evidence="1">
    <location>
        <begin position="67"/>
        <end position="108"/>
    </location>
</feature>
<dbReference type="PANTHER" id="PTHR19847:SF7">
    <property type="entry name" value="DDB1- AND CUL4-ASSOCIATED FACTOR 11"/>
    <property type="match status" value="1"/>
</dbReference>
<dbReference type="FunFam" id="2.130.10.10:FF:000492">
    <property type="entry name" value="LEC14B homolog isoform X2"/>
    <property type="match status" value="1"/>
</dbReference>
<dbReference type="GO" id="GO:0080008">
    <property type="term" value="C:Cul4-RING E3 ubiquitin ligase complex"/>
    <property type="evidence" value="ECO:0000318"/>
    <property type="project" value="GO_Central"/>
</dbReference>
<dbReference type="SMART" id="SM00320">
    <property type="entry name" value="WD40"/>
    <property type="match status" value="3"/>
</dbReference>
<dbReference type="STRING" id="71139.A0A059D1T0"/>
<dbReference type="SUPFAM" id="SSF50978">
    <property type="entry name" value="WD40 repeat-like"/>
    <property type="match status" value="1"/>
</dbReference>
<dbReference type="InParanoid" id="A0A059D1T0"/>
<gene>
    <name evidence="2" type="ORF">EUGRSUZ_B01223</name>
</gene>
<protein>
    <recommendedName>
        <fullName evidence="3">LEC14B homolog</fullName>
    </recommendedName>
</protein>
<dbReference type="PANTHER" id="PTHR19847">
    <property type="entry name" value="DDB1- AND CUL4-ASSOCIATED FACTOR 11"/>
    <property type="match status" value="1"/>
</dbReference>
<evidence type="ECO:0000313" key="2">
    <source>
        <dbReference type="EMBL" id="KCW84371.1"/>
    </source>
</evidence>
<evidence type="ECO:0008006" key="3">
    <source>
        <dbReference type="Google" id="ProtNLM"/>
    </source>
</evidence>
<name>A0A059D1T0_EUCGR</name>
<keyword evidence="1" id="KW-0853">WD repeat</keyword>
<dbReference type="InterPro" id="IPR015943">
    <property type="entry name" value="WD40/YVTN_repeat-like_dom_sf"/>
</dbReference>
<feature type="repeat" description="WD" evidence="1">
    <location>
        <begin position="193"/>
        <end position="234"/>
    </location>
</feature>
<organism evidence="2">
    <name type="scientific">Eucalyptus grandis</name>
    <name type="common">Flooded gum</name>
    <dbReference type="NCBI Taxonomy" id="71139"/>
    <lineage>
        <taxon>Eukaryota</taxon>
        <taxon>Viridiplantae</taxon>
        <taxon>Streptophyta</taxon>
        <taxon>Embryophyta</taxon>
        <taxon>Tracheophyta</taxon>
        <taxon>Spermatophyta</taxon>
        <taxon>Magnoliopsida</taxon>
        <taxon>eudicotyledons</taxon>
        <taxon>Gunneridae</taxon>
        <taxon>Pentapetalae</taxon>
        <taxon>rosids</taxon>
        <taxon>malvids</taxon>
        <taxon>Myrtales</taxon>
        <taxon>Myrtaceae</taxon>
        <taxon>Myrtoideae</taxon>
        <taxon>Eucalypteae</taxon>
        <taxon>Eucalyptus</taxon>
    </lineage>
</organism>
<dbReference type="GO" id="GO:0043161">
    <property type="term" value="P:proteasome-mediated ubiquitin-dependent protein catabolic process"/>
    <property type="evidence" value="ECO:0000318"/>
    <property type="project" value="GO_Central"/>
</dbReference>
<evidence type="ECO:0000256" key="1">
    <source>
        <dbReference type="PROSITE-ProRule" id="PRU00221"/>
    </source>
</evidence>
<dbReference type="AlphaFoldDB" id="A0A059D1T0"/>